<dbReference type="AlphaFoldDB" id="E8Z6B2"/>
<proteinExistence type="evidence at transcript level"/>
<protein>
    <submittedName>
        <fullName evidence="1">Uncharacterized protein</fullName>
    </submittedName>
</protein>
<reference evidence="1" key="2">
    <citation type="book" date="2010" name="PROCEEDINGS OF 13TH INTERNATIONAL CONFERENCE ON HARMFUL ALGAE" publisher="International Society For The Study of Harmful Algae" city="Hong Kong, China">
        <title>Dinoflagellate meta-transcriptomics enabled by spliced leader.</title>
        <editorList>
            <person name="Unknown A."/>
        </editorList>
        <authorList>
            <person name="Lin S."/>
            <person name="Zhang H."/>
        </authorList>
    </citation>
    <scope>NUCLEOTIDE SEQUENCE</scope>
    <source>
        <strain evidence="1">CCMP1831</strain>
    </source>
</reference>
<reference evidence="1" key="1">
    <citation type="submission" date="2008-12" db="EMBL/GenBank/DDBJ databases">
        <authorList>
            <person name="Zhang H."/>
            <person name="Lin S."/>
        </authorList>
    </citation>
    <scope>NUCLEOTIDE SEQUENCE</scope>
    <source>
        <strain evidence="1">CCMP1831</strain>
    </source>
</reference>
<dbReference type="EMBL" id="FJ599939">
    <property type="protein sequence ID" value="ACU44992.1"/>
    <property type="molecule type" value="mRNA"/>
</dbReference>
<organism evidence="1">
    <name type="scientific">Pfiesteria piscicida</name>
    <name type="common">Phantom dinoflagellate</name>
    <dbReference type="NCBI Taxonomy" id="71001"/>
    <lineage>
        <taxon>Eukaryota</taxon>
        <taxon>Sar</taxon>
        <taxon>Alveolata</taxon>
        <taxon>Dinophyceae</taxon>
        <taxon>Peridiniales</taxon>
        <taxon>Pfiesteriaceae</taxon>
        <taxon>Pfiesteria</taxon>
    </lineage>
</organism>
<accession>E8Z6B2</accession>
<evidence type="ECO:0000313" key="1">
    <source>
        <dbReference type="EMBL" id="ACU44992.1"/>
    </source>
</evidence>
<name>E8Z6B2_PFIPI</name>
<sequence length="88" mass="9663">MGRCTVSGTLHTRLLSGDHEQAHQNVLHRPIQLLEHHCERFFCGQVVVSSMDINSKGRSTVERITGSGTLIQSTSALRGAHLKTTPVM</sequence>